<dbReference type="InterPro" id="IPR001138">
    <property type="entry name" value="Zn2Cys6_DnaBD"/>
</dbReference>
<dbReference type="Pfam" id="PF11951">
    <property type="entry name" value="Fungal_trans_2"/>
    <property type="match status" value="1"/>
</dbReference>
<dbReference type="AlphaFoldDB" id="A0AAJ0BVR7"/>
<comment type="caution">
    <text evidence="9">The sequence shown here is derived from an EMBL/GenBank/DDBJ whole genome shotgun (WGS) entry which is preliminary data.</text>
</comment>
<evidence type="ECO:0000256" key="1">
    <source>
        <dbReference type="ARBA" id="ARBA00022723"/>
    </source>
</evidence>
<dbReference type="PROSITE" id="PS00463">
    <property type="entry name" value="ZN2_CY6_FUNGAL_1"/>
    <property type="match status" value="1"/>
</dbReference>
<evidence type="ECO:0000259" key="8">
    <source>
        <dbReference type="PROSITE" id="PS50048"/>
    </source>
</evidence>
<dbReference type="GO" id="GO:0003677">
    <property type="term" value="F:DNA binding"/>
    <property type="evidence" value="ECO:0007669"/>
    <property type="project" value="UniProtKB-KW"/>
</dbReference>
<keyword evidence="3" id="KW-0805">Transcription regulation</keyword>
<dbReference type="GO" id="GO:0000981">
    <property type="term" value="F:DNA-binding transcription factor activity, RNA polymerase II-specific"/>
    <property type="evidence" value="ECO:0007669"/>
    <property type="project" value="InterPro"/>
</dbReference>
<feature type="domain" description="Zn(2)-C6 fungal-type" evidence="8">
    <location>
        <begin position="27"/>
        <end position="55"/>
    </location>
</feature>
<gene>
    <name evidence="9" type="ORF">QBC33DRAFT_562055</name>
</gene>
<dbReference type="SMART" id="SM00066">
    <property type="entry name" value="GAL4"/>
    <property type="match status" value="1"/>
</dbReference>
<keyword evidence="1" id="KW-0479">Metal-binding</keyword>
<keyword evidence="6" id="KW-0539">Nucleus</keyword>
<evidence type="ECO:0000256" key="5">
    <source>
        <dbReference type="ARBA" id="ARBA00023163"/>
    </source>
</evidence>
<keyword evidence="10" id="KW-1185">Reference proteome</keyword>
<dbReference type="PROSITE" id="PS50048">
    <property type="entry name" value="ZN2_CY6_FUNGAL_2"/>
    <property type="match status" value="1"/>
</dbReference>
<keyword evidence="2" id="KW-0862">Zinc</keyword>
<dbReference type="PANTHER" id="PTHR36206:SF16">
    <property type="entry name" value="TRANSCRIPTION FACTOR DOMAIN-CONTAINING PROTEIN-RELATED"/>
    <property type="match status" value="1"/>
</dbReference>
<dbReference type="Proteomes" id="UP001244011">
    <property type="component" value="Unassembled WGS sequence"/>
</dbReference>
<dbReference type="InterPro" id="IPR036864">
    <property type="entry name" value="Zn2-C6_fun-type_DNA-bd_sf"/>
</dbReference>
<evidence type="ECO:0000256" key="3">
    <source>
        <dbReference type="ARBA" id="ARBA00023015"/>
    </source>
</evidence>
<name>A0AAJ0BVR7_9PEZI</name>
<keyword evidence="5" id="KW-0804">Transcription</keyword>
<dbReference type="GO" id="GO:0008270">
    <property type="term" value="F:zinc ion binding"/>
    <property type="evidence" value="ECO:0007669"/>
    <property type="project" value="InterPro"/>
</dbReference>
<dbReference type="PANTHER" id="PTHR36206">
    <property type="entry name" value="ASPERCRYPTIN BIOSYNTHESIS CLUSTER-SPECIFIC TRANSCRIPTION REGULATOR ATNN-RELATED"/>
    <property type="match status" value="1"/>
</dbReference>
<evidence type="ECO:0000313" key="9">
    <source>
        <dbReference type="EMBL" id="KAK1764313.1"/>
    </source>
</evidence>
<dbReference type="InterPro" id="IPR052360">
    <property type="entry name" value="Transcr_Regulatory_Proteins"/>
</dbReference>
<evidence type="ECO:0000256" key="2">
    <source>
        <dbReference type="ARBA" id="ARBA00022833"/>
    </source>
</evidence>
<feature type="compositionally biased region" description="Low complexity" evidence="7">
    <location>
        <begin position="521"/>
        <end position="531"/>
    </location>
</feature>
<dbReference type="CDD" id="cd00067">
    <property type="entry name" value="GAL4"/>
    <property type="match status" value="1"/>
</dbReference>
<protein>
    <recommendedName>
        <fullName evidence="8">Zn(2)-C6 fungal-type domain-containing protein</fullName>
    </recommendedName>
</protein>
<sequence>MPSSASPACSGEARTSGRKGNKKVRTGCVTCKIRRVKCDEARPFCLRCTKTGRKCDGYKSKLSDLASLSLSLPAVPGLETQTERRAFDYYRSRSATILGGTVAVGFWSDLVLKLSLSEPAVRHSVLALSSLHEYTNRTDNDGKLSNWNFAFREYGKAMIAMRSWSPQCSDDPAAIPLLVCLLFVCIEFLAGHEAASQLHICQGRKILSELGDASSGSPAMDMIKRELVPIYTRLSLSSFTFGSRPSAIPWHLKVSASVPAEFSSLDESRHLLYQILDEALDFSTKGKSAVYALEPHPAEVEIFKITQQYLLSQLTRWNNAFTILTARDPALNQAALNLLMLYYHAALVWISVALQRSETAYDAHTAGFSSIIFLASSIIRARPPGESTDAFGFESEVIGPLYWTATKCRHPLLRREALRLLMRDEVRNRRENLWHGAGAALIAARVIQMEERHQGAGWNEDALADQQHSFQHGFIHATEGRTTHLGGTESPEPYEQEVQVPLSQPPTFPPGTLASLYVDKSSPDSMSDSASTAEAGGYTPDLIMPQRGPRGPRFYIPIPSGSEAKLALSSQSAAANLEPPYGIPEHRRVKNALIGPKEGAGTWLTVFMEPGEDETKWKITREFIRL</sequence>
<evidence type="ECO:0000256" key="4">
    <source>
        <dbReference type="ARBA" id="ARBA00023125"/>
    </source>
</evidence>
<dbReference type="SUPFAM" id="SSF57701">
    <property type="entry name" value="Zn2/Cys6 DNA-binding domain"/>
    <property type="match status" value="1"/>
</dbReference>
<organism evidence="9 10">
    <name type="scientific">Phialemonium atrogriseum</name>
    <dbReference type="NCBI Taxonomy" id="1093897"/>
    <lineage>
        <taxon>Eukaryota</taxon>
        <taxon>Fungi</taxon>
        <taxon>Dikarya</taxon>
        <taxon>Ascomycota</taxon>
        <taxon>Pezizomycotina</taxon>
        <taxon>Sordariomycetes</taxon>
        <taxon>Sordariomycetidae</taxon>
        <taxon>Cephalothecales</taxon>
        <taxon>Cephalothecaceae</taxon>
        <taxon>Phialemonium</taxon>
    </lineage>
</organism>
<evidence type="ECO:0000313" key="10">
    <source>
        <dbReference type="Proteomes" id="UP001244011"/>
    </source>
</evidence>
<dbReference type="EMBL" id="MU839021">
    <property type="protein sequence ID" value="KAK1764313.1"/>
    <property type="molecule type" value="Genomic_DNA"/>
</dbReference>
<feature type="region of interest" description="Disordered" evidence="7">
    <location>
        <begin position="1"/>
        <end position="22"/>
    </location>
</feature>
<keyword evidence="4" id="KW-0238">DNA-binding</keyword>
<dbReference type="GeneID" id="85313362"/>
<accession>A0AAJ0BVR7</accession>
<dbReference type="Pfam" id="PF00172">
    <property type="entry name" value="Zn_clus"/>
    <property type="match status" value="1"/>
</dbReference>
<dbReference type="RefSeq" id="XP_060280526.1">
    <property type="nucleotide sequence ID" value="XM_060430175.1"/>
</dbReference>
<dbReference type="Gene3D" id="4.10.240.10">
    <property type="entry name" value="Zn(2)-C6 fungal-type DNA-binding domain"/>
    <property type="match status" value="1"/>
</dbReference>
<dbReference type="InterPro" id="IPR021858">
    <property type="entry name" value="Fun_TF"/>
</dbReference>
<evidence type="ECO:0000256" key="6">
    <source>
        <dbReference type="ARBA" id="ARBA00023242"/>
    </source>
</evidence>
<reference evidence="9" key="1">
    <citation type="submission" date="2023-06" db="EMBL/GenBank/DDBJ databases">
        <title>Genome-scale phylogeny and comparative genomics of the fungal order Sordariales.</title>
        <authorList>
            <consortium name="Lawrence Berkeley National Laboratory"/>
            <person name="Hensen N."/>
            <person name="Bonometti L."/>
            <person name="Westerberg I."/>
            <person name="Brannstrom I.O."/>
            <person name="Guillou S."/>
            <person name="Cros-Aarteil S."/>
            <person name="Calhoun S."/>
            <person name="Haridas S."/>
            <person name="Kuo A."/>
            <person name="Mondo S."/>
            <person name="Pangilinan J."/>
            <person name="Riley R."/>
            <person name="Labutti K."/>
            <person name="Andreopoulos B."/>
            <person name="Lipzen A."/>
            <person name="Chen C."/>
            <person name="Yanf M."/>
            <person name="Daum C."/>
            <person name="Ng V."/>
            <person name="Clum A."/>
            <person name="Steindorff A."/>
            <person name="Ohm R."/>
            <person name="Martin F."/>
            <person name="Silar P."/>
            <person name="Natvig D."/>
            <person name="Lalanne C."/>
            <person name="Gautier V."/>
            <person name="Ament-Velasquez S.L."/>
            <person name="Kruys A."/>
            <person name="Hutchinson M.I."/>
            <person name="Powell A.J."/>
            <person name="Barry K."/>
            <person name="Miller A.N."/>
            <person name="Grigoriev I.V."/>
            <person name="Debuchy R."/>
            <person name="Gladieux P."/>
            <person name="Thoren M.H."/>
            <person name="Johannesson H."/>
        </authorList>
    </citation>
    <scope>NUCLEOTIDE SEQUENCE</scope>
    <source>
        <strain evidence="9">8032-3</strain>
    </source>
</reference>
<feature type="region of interest" description="Disordered" evidence="7">
    <location>
        <begin position="521"/>
        <end position="551"/>
    </location>
</feature>
<proteinExistence type="predicted"/>
<evidence type="ECO:0000256" key="7">
    <source>
        <dbReference type="SAM" id="MobiDB-lite"/>
    </source>
</evidence>